<evidence type="ECO:0000313" key="1">
    <source>
        <dbReference type="EMBL" id="KAG2578851.1"/>
    </source>
</evidence>
<evidence type="ECO:0000313" key="2">
    <source>
        <dbReference type="Proteomes" id="UP000823388"/>
    </source>
</evidence>
<name>A0A8T0R011_PANVG</name>
<proteinExistence type="predicted"/>
<dbReference type="EMBL" id="CM029048">
    <property type="protein sequence ID" value="KAG2578851.1"/>
    <property type="molecule type" value="Genomic_DNA"/>
</dbReference>
<accession>A0A8T0R011</accession>
<protein>
    <submittedName>
        <fullName evidence="1">Uncharacterized protein</fullName>
    </submittedName>
</protein>
<comment type="caution">
    <text evidence="1">The sequence shown here is derived from an EMBL/GenBank/DDBJ whole genome shotgun (WGS) entry which is preliminary data.</text>
</comment>
<gene>
    <name evidence="1" type="ORF">PVAP13_6NG138212</name>
</gene>
<organism evidence="1 2">
    <name type="scientific">Panicum virgatum</name>
    <name type="common">Blackwell switchgrass</name>
    <dbReference type="NCBI Taxonomy" id="38727"/>
    <lineage>
        <taxon>Eukaryota</taxon>
        <taxon>Viridiplantae</taxon>
        <taxon>Streptophyta</taxon>
        <taxon>Embryophyta</taxon>
        <taxon>Tracheophyta</taxon>
        <taxon>Spermatophyta</taxon>
        <taxon>Magnoliopsida</taxon>
        <taxon>Liliopsida</taxon>
        <taxon>Poales</taxon>
        <taxon>Poaceae</taxon>
        <taxon>PACMAD clade</taxon>
        <taxon>Panicoideae</taxon>
        <taxon>Panicodae</taxon>
        <taxon>Paniceae</taxon>
        <taxon>Panicinae</taxon>
        <taxon>Panicum</taxon>
        <taxon>Panicum sect. Hiantes</taxon>
    </lineage>
</organism>
<sequence length="112" mass="12965">MWTKKNVLSTAASLKIECNNCAESWTFLRSRRLTEITRCAGGTLCKRQLSIRRVRIWWSESDQACLPEEGQDHQEDCAEAAVPELQRTTHNTRSRIFLLLQLISMLHFCRGL</sequence>
<dbReference type="Proteomes" id="UP000823388">
    <property type="component" value="Chromosome 6N"/>
</dbReference>
<dbReference type="AlphaFoldDB" id="A0A8T0R011"/>
<keyword evidence="2" id="KW-1185">Reference proteome</keyword>
<reference evidence="1" key="1">
    <citation type="submission" date="2020-05" db="EMBL/GenBank/DDBJ databases">
        <title>WGS assembly of Panicum virgatum.</title>
        <authorList>
            <person name="Lovell J.T."/>
            <person name="Jenkins J."/>
            <person name="Shu S."/>
            <person name="Juenger T.E."/>
            <person name="Schmutz J."/>
        </authorList>
    </citation>
    <scope>NUCLEOTIDE SEQUENCE</scope>
    <source>
        <strain evidence="1">AP13</strain>
    </source>
</reference>